<proteinExistence type="predicted"/>
<dbReference type="OrthoDB" id="299997at2759"/>
<dbReference type="PANTHER" id="PTHR10338:SF108">
    <property type="entry name" value="INTER-ALPHA-TRYPSIN INHIBITOR HEAVY CHAIN H4-LIKE PROTEIN"/>
    <property type="match status" value="1"/>
</dbReference>
<gene>
    <name evidence="2" type="primary">ITIH4</name>
    <name evidence="2" type="ORF">OS493_010007</name>
</gene>
<dbReference type="SUPFAM" id="SSF53300">
    <property type="entry name" value="vWA-like"/>
    <property type="match status" value="1"/>
</dbReference>
<reference evidence="2" key="1">
    <citation type="submission" date="2023-01" db="EMBL/GenBank/DDBJ databases">
        <title>Genome assembly of the deep-sea coral Lophelia pertusa.</title>
        <authorList>
            <person name="Herrera S."/>
            <person name="Cordes E."/>
        </authorList>
    </citation>
    <scope>NUCLEOTIDE SEQUENCE</scope>
    <source>
        <strain evidence="2">USNM1676648</strain>
        <tissue evidence="2">Polyp</tissue>
    </source>
</reference>
<comment type="caution">
    <text evidence="2">The sequence shown here is derived from an EMBL/GenBank/DDBJ whole genome shotgun (WGS) entry which is preliminary data.</text>
</comment>
<dbReference type="AlphaFoldDB" id="A0A9W9YEF9"/>
<dbReference type="EMBL" id="MU827781">
    <property type="protein sequence ID" value="KAJ7337153.1"/>
    <property type="molecule type" value="Genomic_DNA"/>
</dbReference>
<dbReference type="InterPro" id="IPR002035">
    <property type="entry name" value="VWF_A"/>
</dbReference>
<dbReference type="Proteomes" id="UP001163046">
    <property type="component" value="Unassembled WGS sequence"/>
</dbReference>
<dbReference type="Gene3D" id="3.40.50.410">
    <property type="entry name" value="von Willebrand factor, type A domain"/>
    <property type="match status" value="1"/>
</dbReference>
<accession>A0A9W9YEF9</accession>
<organism evidence="2 3">
    <name type="scientific">Desmophyllum pertusum</name>
    <dbReference type="NCBI Taxonomy" id="174260"/>
    <lineage>
        <taxon>Eukaryota</taxon>
        <taxon>Metazoa</taxon>
        <taxon>Cnidaria</taxon>
        <taxon>Anthozoa</taxon>
        <taxon>Hexacorallia</taxon>
        <taxon>Scleractinia</taxon>
        <taxon>Caryophylliina</taxon>
        <taxon>Caryophylliidae</taxon>
        <taxon>Desmophyllum</taxon>
    </lineage>
</organism>
<dbReference type="InterPro" id="IPR050934">
    <property type="entry name" value="ITIH"/>
</dbReference>
<feature type="domain" description="VWFA" evidence="1">
    <location>
        <begin position="1"/>
        <end position="163"/>
    </location>
</feature>
<dbReference type="Pfam" id="PF13768">
    <property type="entry name" value="VWA_3"/>
    <property type="match status" value="1"/>
</dbReference>
<protein>
    <submittedName>
        <fullName evidence="2">Inter-alpha-trypsin inhibitor heavy chain</fullName>
    </submittedName>
</protein>
<evidence type="ECO:0000259" key="1">
    <source>
        <dbReference type="PROSITE" id="PS50234"/>
    </source>
</evidence>
<sequence length="261" mass="28500">MLAILSQLRESDSFNMVLFNSETVKWKRSASKATSDNIQAGKVFVDERVNAGGGTNINDALLLALKLLRETANQPNSQFAGNFPMVLFLTDGDPTSGVTNTATIRANVRDANALQASIFALGFGFNLNLDFLTALSVENGGTSRRIYPGKDAKSQLEGFFDEISTPLLLRVTFQYPKDIVDVSQVTASMFSQYYDGSELVVSGKLKEGASSRLMTVNIRGNAAGSTPVTYPLSRTLLNLTVPSDKVLIEDFTERLWAYMKN</sequence>
<evidence type="ECO:0000313" key="2">
    <source>
        <dbReference type="EMBL" id="KAJ7337153.1"/>
    </source>
</evidence>
<name>A0A9W9YEF9_9CNID</name>
<dbReference type="PROSITE" id="PS50234">
    <property type="entry name" value="VWFA"/>
    <property type="match status" value="1"/>
</dbReference>
<dbReference type="InterPro" id="IPR036465">
    <property type="entry name" value="vWFA_dom_sf"/>
</dbReference>
<evidence type="ECO:0000313" key="3">
    <source>
        <dbReference type="Proteomes" id="UP001163046"/>
    </source>
</evidence>
<keyword evidence="3" id="KW-1185">Reference proteome</keyword>
<dbReference type="PANTHER" id="PTHR10338">
    <property type="entry name" value="INTER-ALPHA-TRYPSIN INHIBITOR HEAVY CHAIN FAMILY MEMBER"/>
    <property type="match status" value="1"/>
</dbReference>